<dbReference type="AlphaFoldDB" id="A0A852ZVQ6"/>
<evidence type="ECO:0000313" key="3">
    <source>
        <dbReference type="Proteomes" id="UP000579605"/>
    </source>
</evidence>
<sequence length="186" mass="20283">MRILYELAEPQAGYFTARQAVEAGVSHRTLFGRAKRGDIEPVRHGIYRLRDFPSHPFEDVAATCLWAGHGSAASHETALAVHGLSDAMPATIHITVPRLFRGKQAGVRIHCAALADDERQVRESVPVTTIARTLKDVAASSDPDLVRQAVAQSVVRGALSRRELRRIVREAPELAPLAVDALVEGR</sequence>
<gene>
    <name evidence="2" type="ORF">F4554_006037</name>
</gene>
<proteinExistence type="predicted"/>
<evidence type="ECO:0000313" key="2">
    <source>
        <dbReference type="EMBL" id="NYH93399.1"/>
    </source>
</evidence>
<evidence type="ECO:0000259" key="1">
    <source>
        <dbReference type="Pfam" id="PF13338"/>
    </source>
</evidence>
<keyword evidence="3" id="KW-1185">Reference proteome</keyword>
<dbReference type="EMBL" id="JACBZH010000001">
    <property type="protein sequence ID" value="NYH93399.1"/>
    <property type="molecule type" value="Genomic_DNA"/>
</dbReference>
<name>A0A852ZVQ6_9ACTN</name>
<protein>
    <submittedName>
        <fullName evidence="2">Putative transcriptional regulator of viral defense system</fullName>
    </submittedName>
</protein>
<comment type="caution">
    <text evidence="2">The sequence shown here is derived from an EMBL/GenBank/DDBJ whole genome shotgun (WGS) entry which is preliminary data.</text>
</comment>
<dbReference type="Pfam" id="PF13338">
    <property type="entry name" value="AbiEi_4"/>
    <property type="match status" value="1"/>
</dbReference>
<reference evidence="2 3" key="1">
    <citation type="submission" date="2020-07" db="EMBL/GenBank/DDBJ databases">
        <title>Sequencing the genomes of 1000 actinobacteria strains.</title>
        <authorList>
            <person name="Klenk H.-P."/>
        </authorList>
    </citation>
    <scope>NUCLEOTIDE SEQUENCE [LARGE SCALE GENOMIC DNA]</scope>
    <source>
        <strain evidence="2 3">DSM 18448</strain>
    </source>
</reference>
<accession>A0A852ZVQ6</accession>
<dbReference type="RefSeq" id="WP_179790931.1">
    <property type="nucleotide sequence ID" value="NZ_BAAARR010000045.1"/>
</dbReference>
<dbReference type="InterPro" id="IPR025159">
    <property type="entry name" value="AbiEi_N"/>
</dbReference>
<feature type="domain" description="AbiEi antitoxin N-terminal" evidence="1">
    <location>
        <begin position="3"/>
        <end position="49"/>
    </location>
</feature>
<dbReference type="Proteomes" id="UP000579605">
    <property type="component" value="Unassembled WGS sequence"/>
</dbReference>
<organism evidence="2 3">
    <name type="scientific">Actinopolymorpha rutila</name>
    <dbReference type="NCBI Taxonomy" id="446787"/>
    <lineage>
        <taxon>Bacteria</taxon>
        <taxon>Bacillati</taxon>
        <taxon>Actinomycetota</taxon>
        <taxon>Actinomycetes</taxon>
        <taxon>Propionibacteriales</taxon>
        <taxon>Actinopolymorphaceae</taxon>
        <taxon>Actinopolymorpha</taxon>
    </lineage>
</organism>